<feature type="domain" description="Response regulatory" evidence="4">
    <location>
        <begin position="6"/>
        <end position="124"/>
    </location>
</feature>
<evidence type="ECO:0000313" key="7">
    <source>
        <dbReference type="Proteomes" id="UP000600449"/>
    </source>
</evidence>
<accession>A0A917V3T8</accession>
<dbReference type="SUPFAM" id="SSF55073">
    <property type="entry name" value="Nucleotide cyclase"/>
    <property type="match status" value="1"/>
</dbReference>
<dbReference type="InterPro" id="IPR001789">
    <property type="entry name" value="Sig_transdc_resp-reg_receiver"/>
</dbReference>
<evidence type="ECO:0000313" key="6">
    <source>
        <dbReference type="EMBL" id="GGK33035.1"/>
    </source>
</evidence>
<reference evidence="6 7" key="1">
    <citation type="journal article" date="2014" name="Int. J. Syst. Evol. Microbiol.">
        <title>Complete genome sequence of Corynebacterium casei LMG S-19264T (=DSM 44701T), isolated from a smear-ripened cheese.</title>
        <authorList>
            <consortium name="US DOE Joint Genome Institute (JGI-PGF)"/>
            <person name="Walter F."/>
            <person name="Albersmeier A."/>
            <person name="Kalinowski J."/>
            <person name="Ruckert C."/>
        </authorList>
    </citation>
    <scope>NUCLEOTIDE SEQUENCE [LARGE SCALE GENOMIC DNA]</scope>
    <source>
        <strain evidence="6 7">CGMCC 1.9161</strain>
    </source>
</reference>
<sequence>MGRHMHIVVVDSSRVVLKMVAGLLEPRGHRVDTFTDSREALAFVTDTASVDALITSLETRPIGGFELCWSARLLAEDRRPLYIIAMSSTDNARNLSEALDSGADDFLSKPPVAEELNARLRAAQRLTTLQRELIRLAETDSLTGLLNRGAFMHRLGDAARRFGPQNKLALVSLDLDFFKKINDGQGHAVGDAAIRATGEVLAEVAREHKGFAGRVGGEEFSLALPGMRGMEASDVASSLRGKISEIRVRGRSGPVKFTASLGVGEWSDGETVEGLLKRADLALYDAKANGRDRVMTAFSDVYVSRVG</sequence>
<protein>
    <recommendedName>
        <fullName evidence="1">diguanylate cyclase</fullName>
        <ecNumber evidence="1">2.7.7.65</ecNumber>
    </recommendedName>
</protein>
<dbReference type="Proteomes" id="UP000600449">
    <property type="component" value="Unassembled WGS sequence"/>
</dbReference>
<dbReference type="InterPro" id="IPR029787">
    <property type="entry name" value="Nucleotide_cyclase"/>
</dbReference>
<dbReference type="SUPFAM" id="SSF52172">
    <property type="entry name" value="CheY-like"/>
    <property type="match status" value="1"/>
</dbReference>
<name>A0A917V3T8_9HYPH</name>
<dbReference type="NCBIfam" id="TIGR00254">
    <property type="entry name" value="GGDEF"/>
    <property type="match status" value="1"/>
</dbReference>
<dbReference type="SMART" id="SM00267">
    <property type="entry name" value="GGDEF"/>
    <property type="match status" value="1"/>
</dbReference>
<dbReference type="PANTHER" id="PTHR45138:SF9">
    <property type="entry name" value="DIGUANYLATE CYCLASE DGCM-RELATED"/>
    <property type="match status" value="1"/>
</dbReference>
<evidence type="ECO:0000256" key="3">
    <source>
        <dbReference type="PROSITE-ProRule" id="PRU00169"/>
    </source>
</evidence>
<dbReference type="EMBL" id="BMMF01000005">
    <property type="protein sequence ID" value="GGK33035.1"/>
    <property type="molecule type" value="Genomic_DNA"/>
</dbReference>
<organism evidence="6 7">
    <name type="scientific">Salinarimonas ramus</name>
    <dbReference type="NCBI Taxonomy" id="690164"/>
    <lineage>
        <taxon>Bacteria</taxon>
        <taxon>Pseudomonadati</taxon>
        <taxon>Pseudomonadota</taxon>
        <taxon>Alphaproteobacteria</taxon>
        <taxon>Hyphomicrobiales</taxon>
        <taxon>Salinarimonadaceae</taxon>
        <taxon>Salinarimonas</taxon>
    </lineage>
</organism>
<dbReference type="InterPro" id="IPR000160">
    <property type="entry name" value="GGDEF_dom"/>
</dbReference>
<dbReference type="PANTHER" id="PTHR45138">
    <property type="entry name" value="REGULATORY COMPONENTS OF SENSORY TRANSDUCTION SYSTEM"/>
    <property type="match status" value="1"/>
</dbReference>
<dbReference type="Pfam" id="PF00990">
    <property type="entry name" value="GGDEF"/>
    <property type="match status" value="1"/>
</dbReference>
<dbReference type="AlphaFoldDB" id="A0A917V3T8"/>
<dbReference type="InterPro" id="IPR011006">
    <property type="entry name" value="CheY-like_superfamily"/>
</dbReference>
<comment type="catalytic activity">
    <reaction evidence="2">
        <text>2 GTP = 3',3'-c-di-GMP + 2 diphosphate</text>
        <dbReference type="Rhea" id="RHEA:24898"/>
        <dbReference type="ChEBI" id="CHEBI:33019"/>
        <dbReference type="ChEBI" id="CHEBI:37565"/>
        <dbReference type="ChEBI" id="CHEBI:58805"/>
        <dbReference type="EC" id="2.7.7.65"/>
    </reaction>
</comment>
<comment type="caution">
    <text evidence="6">The sequence shown here is derived from an EMBL/GenBank/DDBJ whole genome shotgun (WGS) entry which is preliminary data.</text>
</comment>
<dbReference type="GO" id="GO:0052621">
    <property type="term" value="F:diguanylate cyclase activity"/>
    <property type="evidence" value="ECO:0007669"/>
    <property type="project" value="UniProtKB-EC"/>
</dbReference>
<dbReference type="SMART" id="SM00448">
    <property type="entry name" value="REC"/>
    <property type="match status" value="1"/>
</dbReference>
<evidence type="ECO:0000259" key="4">
    <source>
        <dbReference type="PROSITE" id="PS50110"/>
    </source>
</evidence>
<dbReference type="GO" id="GO:0000160">
    <property type="term" value="P:phosphorelay signal transduction system"/>
    <property type="evidence" value="ECO:0007669"/>
    <property type="project" value="InterPro"/>
</dbReference>
<dbReference type="Gene3D" id="3.40.50.2300">
    <property type="match status" value="1"/>
</dbReference>
<gene>
    <name evidence="6" type="ORF">GCM10011322_19690</name>
</gene>
<dbReference type="Pfam" id="PF00072">
    <property type="entry name" value="Response_reg"/>
    <property type="match status" value="1"/>
</dbReference>
<keyword evidence="7" id="KW-1185">Reference proteome</keyword>
<dbReference type="InterPro" id="IPR050469">
    <property type="entry name" value="Diguanylate_Cyclase"/>
</dbReference>
<feature type="domain" description="GGDEF" evidence="5">
    <location>
        <begin position="166"/>
        <end position="299"/>
    </location>
</feature>
<proteinExistence type="predicted"/>
<dbReference type="CDD" id="cd01949">
    <property type="entry name" value="GGDEF"/>
    <property type="match status" value="1"/>
</dbReference>
<dbReference type="PROSITE" id="PS50887">
    <property type="entry name" value="GGDEF"/>
    <property type="match status" value="1"/>
</dbReference>
<dbReference type="InterPro" id="IPR043128">
    <property type="entry name" value="Rev_trsase/Diguanyl_cyclase"/>
</dbReference>
<dbReference type="CDD" id="cd00156">
    <property type="entry name" value="REC"/>
    <property type="match status" value="1"/>
</dbReference>
<dbReference type="Gene3D" id="3.30.70.270">
    <property type="match status" value="1"/>
</dbReference>
<evidence type="ECO:0000256" key="1">
    <source>
        <dbReference type="ARBA" id="ARBA00012528"/>
    </source>
</evidence>
<evidence type="ECO:0000256" key="2">
    <source>
        <dbReference type="ARBA" id="ARBA00034247"/>
    </source>
</evidence>
<comment type="caution">
    <text evidence="3">Lacks conserved residue(s) required for the propagation of feature annotation.</text>
</comment>
<dbReference type="PROSITE" id="PS50110">
    <property type="entry name" value="RESPONSE_REGULATORY"/>
    <property type="match status" value="1"/>
</dbReference>
<dbReference type="EC" id="2.7.7.65" evidence="1"/>
<evidence type="ECO:0000259" key="5">
    <source>
        <dbReference type="PROSITE" id="PS50887"/>
    </source>
</evidence>